<organism evidence="2 3">
    <name type="scientific">Oikopleura dioica</name>
    <name type="common">Tunicate</name>
    <dbReference type="NCBI Taxonomy" id="34765"/>
    <lineage>
        <taxon>Eukaryota</taxon>
        <taxon>Metazoa</taxon>
        <taxon>Chordata</taxon>
        <taxon>Tunicata</taxon>
        <taxon>Appendicularia</taxon>
        <taxon>Copelata</taxon>
        <taxon>Oikopleuridae</taxon>
        <taxon>Oikopleura</taxon>
    </lineage>
</organism>
<gene>
    <name evidence="2" type="ORF">OKIOD_LOCUS12784</name>
</gene>
<feature type="chain" id="PRO_5045036568" evidence="1">
    <location>
        <begin position="20"/>
        <end position="116"/>
    </location>
</feature>
<evidence type="ECO:0000313" key="2">
    <source>
        <dbReference type="EMBL" id="CAG5109487.1"/>
    </source>
</evidence>
<feature type="signal peptide" evidence="1">
    <location>
        <begin position="1"/>
        <end position="19"/>
    </location>
</feature>
<keyword evidence="1" id="KW-0732">Signal</keyword>
<evidence type="ECO:0000256" key="1">
    <source>
        <dbReference type="SAM" id="SignalP"/>
    </source>
</evidence>
<evidence type="ECO:0000313" key="3">
    <source>
        <dbReference type="Proteomes" id="UP001158576"/>
    </source>
</evidence>
<sequence>MRKTKVFLLIFAHFRVSNGDGLPANGHTNIGEGMKEYFKDVYQLGNHKKYFTNPIVNEELHRIAKTAKLVALQKDYTFHKFLKQRENDVKLVKATRCILRSSFSCAKDIRKFIRSN</sequence>
<dbReference type="Proteomes" id="UP001158576">
    <property type="component" value="Chromosome 2"/>
</dbReference>
<proteinExistence type="predicted"/>
<accession>A0ABN7T1I0</accession>
<reference evidence="2 3" key="1">
    <citation type="submission" date="2021-04" db="EMBL/GenBank/DDBJ databases">
        <authorList>
            <person name="Bliznina A."/>
        </authorList>
    </citation>
    <scope>NUCLEOTIDE SEQUENCE [LARGE SCALE GENOMIC DNA]</scope>
</reference>
<name>A0ABN7T1I0_OIKDI</name>
<protein>
    <submittedName>
        <fullName evidence="2">Oidioi.mRNA.OKI2018_I69.chr2.g4019.t1.cds</fullName>
    </submittedName>
</protein>
<keyword evidence="3" id="KW-1185">Reference proteome</keyword>
<dbReference type="EMBL" id="OU015567">
    <property type="protein sequence ID" value="CAG5109487.1"/>
    <property type="molecule type" value="Genomic_DNA"/>
</dbReference>